<reference evidence="1" key="1">
    <citation type="journal article" date="2023" name="GigaByte">
        <title>Genome assembly of the bearded iris, Iris pallida Lam.</title>
        <authorList>
            <person name="Bruccoleri R.E."/>
            <person name="Oakeley E.J."/>
            <person name="Faust A.M.E."/>
            <person name="Altorfer M."/>
            <person name="Dessus-Babus S."/>
            <person name="Burckhardt D."/>
            <person name="Oertli M."/>
            <person name="Naumann U."/>
            <person name="Petersen F."/>
            <person name="Wong J."/>
        </authorList>
    </citation>
    <scope>NUCLEOTIDE SEQUENCE</scope>
    <source>
        <strain evidence="1">GSM-AAB239-AS_SAM_17_03QT</strain>
    </source>
</reference>
<comment type="caution">
    <text evidence="1">The sequence shown here is derived from an EMBL/GenBank/DDBJ whole genome shotgun (WGS) entry which is preliminary data.</text>
</comment>
<reference evidence="1" key="2">
    <citation type="submission" date="2023-04" db="EMBL/GenBank/DDBJ databases">
        <authorList>
            <person name="Bruccoleri R.E."/>
            <person name="Oakeley E.J."/>
            <person name="Faust A.-M."/>
            <person name="Dessus-Babus S."/>
            <person name="Altorfer M."/>
            <person name="Burckhardt D."/>
            <person name="Oertli M."/>
            <person name="Naumann U."/>
            <person name="Petersen F."/>
            <person name="Wong J."/>
        </authorList>
    </citation>
    <scope>NUCLEOTIDE SEQUENCE</scope>
    <source>
        <strain evidence="1">GSM-AAB239-AS_SAM_17_03QT</strain>
        <tissue evidence="1">Leaf</tissue>
    </source>
</reference>
<keyword evidence="2" id="KW-1185">Reference proteome</keyword>
<organism evidence="1 2">
    <name type="scientific">Iris pallida</name>
    <name type="common">Sweet iris</name>
    <dbReference type="NCBI Taxonomy" id="29817"/>
    <lineage>
        <taxon>Eukaryota</taxon>
        <taxon>Viridiplantae</taxon>
        <taxon>Streptophyta</taxon>
        <taxon>Embryophyta</taxon>
        <taxon>Tracheophyta</taxon>
        <taxon>Spermatophyta</taxon>
        <taxon>Magnoliopsida</taxon>
        <taxon>Liliopsida</taxon>
        <taxon>Asparagales</taxon>
        <taxon>Iridaceae</taxon>
        <taxon>Iridoideae</taxon>
        <taxon>Irideae</taxon>
        <taxon>Iris</taxon>
    </lineage>
</organism>
<dbReference type="Proteomes" id="UP001140949">
    <property type="component" value="Unassembled WGS sequence"/>
</dbReference>
<accession>A0AAX6DVQ6</accession>
<proteinExistence type="predicted"/>
<name>A0AAX6DVQ6_IRIPA</name>
<gene>
    <name evidence="1" type="ORF">M6B38_224760</name>
</gene>
<dbReference type="EMBL" id="JANAVB010041685">
    <property type="protein sequence ID" value="KAJ6795834.1"/>
    <property type="molecule type" value="Genomic_DNA"/>
</dbReference>
<evidence type="ECO:0000313" key="1">
    <source>
        <dbReference type="EMBL" id="KAJ6795834.1"/>
    </source>
</evidence>
<evidence type="ECO:0000313" key="2">
    <source>
        <dbReference type="Proteomes" id="UP001140949"/>
    </source>
</evidence>
<sequence length="77" mass="9095">MYQLTTDDNYRRRLQELEALDEKRLLAQQRIELYQARISGAFNKKVKIRTFQVGDLVLAVQRPMVMTHKTAGKFQPK</sequence>
<protein>
    <submittedName>
        <fullName evidence="1">Uncharacterized protein</fullName>
    </submittedName>
</protein>
<dbReference type="AlphaFoldDB" id="A0AAX6DVQ6"/>